<dbReference type="Proteomes" id="UP000085678">
    <property type="component" value="Unplaced"/>
</dbReference>
<evidence type="ECO:0000313" key="4">
    <source>
        <dbReference type="Proteomes" id="UP000085678"/>
    </source>
</evidence>
<gene>
    <name evidence="5" type="primary">LOC106160556</name>
</gene>
<feature type="compositionally biased region" description="Basic and acidic residues" evidence="1">
    <location>
        <begin position="264"/>
        <end position="275"/>
    </location>
</feature>
<feature type="region of interest" description="Disordered" evidence="1">
    <location>
        <begin position="241"/>
        <end position="275"/>
    </location>
</feature>
<dbReference type="AlphaFoldDB" id="A0A1S3I491"/>
<feature type="domain" description="Ig-like" evidence="3">
    <location>
        <begin position="48"/>
        <end position="144"/>
    </location>
</feature>
<evidence type="ECO:0000256" key="2">
    <source>
        <dbReference type="SAM" id="Phobius"/>
    </source>
</evidence>
<organism evidence="4 5">
    <name type="scientific">Lingula anatina</name>
    <name type="common">Brachiopod</name>
    <name type="synonym">Lingula unguis</name>
    <dbReference type="NCBI Taxonomy" id="7574"/>
    <lineage>
        <taxon>Eukaryota</taxon>
        <taxon>Metazoa</taxon>
        <taxon>Spiralia</taxon>
        <taxon>Lophotrochozoa</taxon>
        <taxon>Brachiopoda</taxon>
        <taxon>Linguliformea</taxon>
        <taxon>Lingulata</taxon>
        <taxon>Lingulida</taxon>
        <taxon>Linguloidea</taxon>
        <taxon>Lingulidae</taxon>
        <taxon>Lingula</taxon>
    </lineage>
</organism>
<dbReference type="PROSITE" id="PS50835">
    <property type="entry name" value="IG_LIKE"/>
    <property type="match status" value="1"/>
</dbReference>
<feature type="compositionally biased region" description="Low complexity" evidence="1">
    <location>
        <begin position="309"/>
        <end position="325"/>
    </location>
</feature>
<feature type="transmembrane region" description="Helical" evidence="2">
    <location>
        <begin position="21"/>
        <end position="43"/>
    </location>
</feature>
<keyword evidence="2" id="KW-0472">Membrane</keyword>
<dbReference type="InterPro" id="IPR007110">
    <property type="entry name" value="Ig-like_dom"/>
</dbReference>
<dbReference type="InParanoid" id="A0A1S3I491"/>
<evidence type="ECO:0000259" key="3">
    <source>
        <dbReference type="PROSITE" id="PS50835"/>
    </source>
</evidence>
<dbReference type="InterPro" id="IPR036179">
    <property type="entry name" value="Ig-like_dom_sf"/>
</dbReference>
<evidence type="ECO:0000313" key="5">
    <source>
        <dbReference type="RefSeq" id="XP_013392651.1"/>
    </source>
</evidence>
<feature type="region of interest" description="Disordered" evidence="1">
    <location>
        <begin position="290"/>
        <end position="346"/>
    </location>
</feature>
<dbReference type="KEGG" id="lak:106160556"/>
<dbReference type="RefSeq" id="XP_013392651.1">
    <property type="nucleotide sequence ID" value="XM_013537197.1"/>
</dbReference>
<feature type="region of interest" description="Disordered" evidence="1">
    <location>
        <begin position="203"/>
        <end position="229"/>
    </location>
</feature>
<feature type="compositionally biased region" description="Polar residues" evidence="1">
    <location>
        <begin position="208"/>
        <end position="229"/>
    </location>
</feature>
<feature type="transmembrane region" description="Helical" evidence="2">
    <location>
        <begin position="174"/>
        <end position="197"/>
    </location>
</feature>
<evidence type="ECO:0000256" key="1">
    <source>
        <dbReference type="SAM" id="MobiDB-lite"/>
    </source>
</evidence>
<dbReference type="SUPFAM" id="SSF48726">
    <property type="entry name" value="Immunoglobulin"/>
    <property type="match status" value="1"/>
</dbReference>
<keyword evidence="2" id="KW-0812">Transmembrane</keyword>
<proteinExistence type="predicted"/>
<keyword evidence="4" id="KW-1185">Reference proteome</keyword>
<sequence>MTERTRESWRGVRRGAKFGGFHLNSGSSVTCIALAMYFFTLVICVQAEDCVLISTKDAIKPGAKVTLTCSAMAASVCSAIHKFLDRSCQVYLYWVPPTGFDSAEEGEINTSPDALMSTLVINAMSERFAGTYSCTISCLASSYTGKYNLVMETGGGGPARTSARYDETEEAFQMWYIAAIVGGVVFIVIVVIIFLVARRRQRNREDTTQAATPPTYDGRTNPSYENSNVNIHISSTPQTTIIENGQSPQIGAPEQVTLRQPPQRTDRPPSYDDYRAYPVIRRLSTEEGVPVGPVELSQNLYTQRPPRPGSRGSRPSSQYSGGSRPVSQYSDFDISLYQDPSNSTVV</sequence>
<reference evidence="5" key="1">
    <citation type="submission" date="2025-08" db="UniProtKB">
        <authorList>
            <consortium name="RefSeq"/>
        </authorList>
    </citation>
    <scope>IDENTIFICATION</scope>
    <source>
        <tissue evidence="5">Gonads</tissue>
    </source>
</reference>
<accession>A0A1S3I491</accession>
<protein>
    <submittedName>
        <fullName evidence="5">Uncharacterized protein LOC106160556</fullName>
    </submittedName>
</protein>
<name>A0A1S3I491_LINAN</name>
<keyword evidence="2" id="KW-1133">Transmembrane helix</keyword>
<dbReference type="GeneID" id="106160556"/>